<organism evidence="2 3">
    <name type="scientific">Meganyctiphanes norvegica</name>
    <name type="common">Northern krill</name>
    <name type="synonym">Thysanopoda norvegica</name>
    <dbReference type="NCBI Taxonomy" id="48144"/>
    <lineage>
        <taxon>Eukaryota</taxon>
        <taxon>Metazoa</taxon>
        <taxon>Ecdysozoa</taxon>
        <taxon>Arthropoda</taxon>
        <taxon>Crustacea</taxon>
        <taxon>Multicrustacea</taxon>
        <taxon>Malacostraca</taxon>
        <taxon>Eumalacostraca</taxon>
        <taxon>Eucarida</taxon>
        <taxon>Euphausiacea</taxon>
        <taxon>Euphausiidae</taxon>
        <taxon>Meganyctiphanes</taxon>
    </lineage>
</organism>
<dbReference type="EMBL" id="CAXKWB010076856">
    <property type="protein sequence ID" value="CAL4200874.1"/>
    <property type="molecule type" value="Genomic_DNA"/>
</dbReference>
<dbReference type="Pfam" id="PF07707">
    <property type="entry name" value="BACK"/>
    <property type="match status" value="1"/>
</dbReference>
<dbReference type="PANTHER" id="PTHR45774:SF3">
    <property type="entry name" value="BTB (POZ) DOMAIN-CONTAINING 2B-RELATED"/>
    <property type="match status" value="1"/>
</dbReference>
<feature type="non-terminal residue" evidence="2">
    <location>
        <position position="1"/>
    </location>
</feature>
<evidence type="ECO:0000313" key="3">
    <source>
        <dbReference type="Proteomes" id="UP001497623"/>
    </source>
</evidence>
<dbReference type="SMART" id="SM00225">
    <property type="entry name" value="BTB"/>
    <property type="match status" value="1"/>
</dbReference>
<name>A0AAV2SK21_MEGNR</name>
<dbReference type="Pfam" id="PF00651">
    <property type="entry name" value="BTB"/>
    <property type="match status" value="1"/>
</dbReference>
<dbReference type="InterPro" id="IPR011705">
    <property type="entry name" value="BACK"/>
</dbReference>
<sequence>STPTQCLAQLYNSKELVDLTIIIHGHDGHFKVHRLVLGMWSCVFQAMLFGPMAEGNTITLEEESVEAFSWLLNYMYTGQKEIPSVNLAIQIYLLANKYLMGHLKIVCSEYLQNNACAVSVPEILNIAQLLDDETLINKCTEVIEKTPDSFWSSPTIGALCCDSLEQLLKKDLPVSSESVIFQGVLNWGRAQLKSKEQEITTTVLRHEVEKFLPEIRFLAMNYVEFVKEVLPYPILTLKEVIAIQLIIVGVPDVSLPPLFSNNMEMRKFSKKRIKTCCIQFESLYKLDSTKIAISNPTILDNIQTEHMIYLSKLEHGKDIGYKGTLHVSDSSGKAHGSAQFDGKSAEFDMPLQLQPKEIYTFRLSGGEPTLRDQHVWTIKHNNLISGRKVNNYAEKCVLYYWKL</sequence>
<accession>A0AAV2SK21</accession>
<dbReference type="Gene3D" id="1.25.40.420">
    <property type="match status" value="1"/>
</dbReference>
<dbReference type="InterPro" id="IPR011333">
    <property type="entry name" value="SKP1/BTB/POZ_sf"/>
</dbReference>
<dbReference type="SUPFAM" id="SSF54695">
    <property type="entry name" value="POZ domain"/>
    <property type="match status" value="1"/>
</dbReference>
<dbReference type="PANTHER" id="PTHR45774">
    <property type="entry name" value="BTB/POZ DOMAIN-CONTAINING"/>
    <property type="match status" value="1"/>
</dbReference>
<keyword evidence="3" id="KW-1185">Reference proteome</keyword>
<evidence type="ECO:0000259" key="1">
    <source>
        <dbReference type="PROSITE" id="PS50097"/>
    </source>
</evidence>
<dbReference type="Proteomes" id="UP001497623">
    <property type="component" value="Unassembled WGS sequence"/>
</dbReference>
<gene>
    <name evidence="2" type="ORF">MNOR_LOCUS37572</name>
</gene>
<feature type="domain" description="BTB" evidence="1">
    <location>
        <begin position="17"/>
        <end position="84"/>
    </location>
</feature>
<proteinExistence type="predicted"/>
<evidence type="ECO:0000313" key="2">
    <source>
        <dbReference type="EMBL" id="CAL4200874.1"/>
    </source>
</evidence>
<dbReference type="SMART" id="SM00875">
    <property type="entry name" value="BACK"/>
    <property type="match status" value="1"/>
</dbReference>
<dbReference type="InterPro" id="IPR000210">
    <property type="entry name" value="BTB/POZ_dom"/>
</dbReference>
<reference evidence="2 3" key="1">
    <citation type="submission" date="2024-05" db="EMBL/GenBank/DDBJ databases">
        <authorList>
            <person name="Wallberg A."/>
        </authorList>
    </citation>
    <scope>NUCLEOTIDE SEQUENCE [LARGE SCALE GENOMIC DNA]</scope>
</reference>
<dbReference type="Gene3D" id="3.30.710.10">
    <property type="entry name" value="Potassium Channel Kv1.1, Chain A"/>
    <property type="match status" value="1"/>
</dbReference>
<dbReference type="PROSITE" id="PS50097">
    <property type="entry name" value="BTB"/>
    <property type="match status" value="1"/>
</dbReference>
<dbReference type="AlphaFoldDB" id="A0AAV2SK21"/>
<protein>
    <recommendedName>
        <fullName evidence="1">BTB domain-containing protein</fullName>
    </recommendedName>
</protein>
<comment type="caution">
    <text evidence="2">The sequence shown here is derived from an EMBL/GenBank/DDBJ whole genome shotgun (WGS) entry which is preliminary data.</text>
</comment>